<dbReference type="AlphaFoldDB" id="A0A8X6IXM7"/>
<keyword evidence="3" id="KW-1185">Reference proteome</keyword>
<evidence type="ECO:0000313" key="2">
    <source>
        <dbReference type="EMBL" id="GFS64707.1"/>
    </source>
</evidence>
<dbReference type="EMBL" id="BMAV01028061">
    <property type="protein sequence ID" value="GFS64707.1"/>
    <property type="molecule type" value="Genomic_DNA"/>
</dbReference>
<feature type="region of interest" description="Disordered" evidence="1">
    <location>
        <begin position="27"/>
        <end position="56"/>
    </location>
</feature>
<comment type="caution">
    <text evidence="2">The sequence shown here is derived from an EMBL/GenBank/DDBJ whole genome shotgun (WGS) entry which is preliminary data.</text>
</comment>
<evidence type="ECO:0000256" key="1">
    <source>
        <dbReference type="SAM" id="MobiDB-lite"/>
    </source>
</evidence>
<dbReference type="Proteomes" id="UP000886998">
    <property type="component" value="Unassembled WGS sequence"/>
</dbReference>
<proteinExistence type="predicted"/>
<protein>
    <submittedName>
        <fullName evidence="2">Uncharacterized protein</fullName>
    </submittedName>
</protein>
<organism evidence="2 3">
    <name type="scientific">Trichonephila inaurata madagascariensis</name>
    <dbReference type="NCBI Taxonomy" id="2747483"/>
    <lineage>
        <taxon>Eukaryota</taxon>
        <taxon>Metazoa</taxon>
        <taxon>Ecdysozoa</taxon>
        <taxon>Arthropoda</taxon>
        <taxon>Chelicerata</taxon>
        <taxon>Arachnida</taxon>
        <taxon>Araneae</taxon>
        <taxon>Araneomorphae</taxon>
        <taxon>Entelegynae</taxon>
        <taxon>Araneoidea</taxon>
        <taxon>Nephilidae</taxon>
        <taxon>Trichonephila</taxon>
        <taxon>Trichonephila inaurata</taxon>
    </lineage>
</organism>
<sequence>MPPPAPYRYEIYRKWETLPHVLNHCRVSSAGSGDTMPSLRGSRRPLPSGEKSSQSTRKLAILVSVPILSRLSMGNSSLSMPAIHSITDLSACDENLAMQKFTSTKPLSHVLFPEQRYKSMPLHPSSLARA</sequence>
<gene>
    <name evidence="2" type="ORF">TNIN_493031</name>
</gene>
<evidence type="ECO:0000313" key="3">
    <source>
        <dbReference type="Proteomes" id="UP000886998"/>
    </source>
</evidence>
<name>A0A8X6IXM7_9ARAC</name>
<reference evidence="2" key="1">
    <citation type="submission" date="2020-08" db="EMBL/GenBank/DDBJ databases">
        <title>Multicomponent nature underlies the extraordinary mechanical properties of spider dragline silk.</title>
        <authorList>
            <person name="Kono N."/>
            <person name="Nakamura H."/>
            <person name="Mori M."/>
            <person name="Yoshida Y."/>
            <person name="Ohtoshi R."/>
            <person name="Malay A.D."/>
            <person name="Moran D.A.P."/>
            <person name="Tomita M."/>
            <person name="Numata K."/>
            <person name="Arakawa K."/>
        </authorList>
    </citation>
    <scope>NUCLEOTIDE SEQUENCE</scope>
</reference>
<accession>A0A8X6IXM7</accession>